<dbReference type="InterPro" id="IPR007446">
    <property type="entry name" value="PilP"/>
</dbReference>
<feature type="region of interest" description="Disordered" evidence="1">
    <location>
        <begin position="71"/>
        <end position="91"/>
    </location>
</feature>
<dbReference type="Proteomes" id="UP000824988">
    <property type="component" value="Chromosome"/>
</dbReference>
<evidence type="ECO:0000313" key="3">
    <source>
        <dbReference type="EMBL" id="BBL72660.1"/>
    </source>
</evidence>
<keyword evidence="4" id="KW-1185">Reference proteome</keyword>
<evidence type="ECO:0000256" key="1">
    <source>
        <dbReference type="SAM" id="MobiDB-lite"/>
    </source>
</evidence>
<sequence length="175" mass="18857">MALHPISRWGVLALACTALAGCGSSDLSDLQAYVAEIKSRQKGTVAPLPELKPATPFVFNTEDFRDPFGSAEREEHQETAGGNGIRPDLNRPKEELESYALDSLRMVGTLAKGKVLWGLIKAPDGTIHRVRSGNYLGKNYGKVVSVSADRIDLVEIVADGANAWREQPASIALAE</sequence>
<evidence type="ECO:0000313" key="4">
    <source>
        <dbReference type="Proteomes" id="UP000824988"/>
    </source>
</evidence>
<reference evidence="3" key="1">
    <citation type="submission" date="2019-06" db="EMBL/GenBank/DDBJ databases">
        <title>Complete genome sequence of Methylogaea oryzae strain JCM16910.</title>
        <authorList>
            <person name="Asakawa S."/>
        </authorList>
    </citation>
    <scope>NUCLEOTIDE SEQUENCE</scope>
    <source>
        <strain evidence="3">E10</strain>
    </source>
</reference>
<dbReference type="EMBL" id="AP019782">
    <property type="protein sequence ID" value="BBL72660.1"/>
    <property type="molecule type" value="Genomic_DNA"/>
</dbReference>
<evidence type="ECO:0000256" key="2">
    <source>
        <dbReference type="SAM" id="SignalP"/>
    </source>
</evidence>
<dbReference type="Pfam" id="PF04351">
    <property type="entry name" value="PilP"/>
    <property type="match status" value="1"/>
</dbReference>
<dbReference type="KEGG" id="moz:MoryE10_32660"/>
<name>A0A8D5AP26_9GAMM</name>
<dbReference type="PIRSF" id="PIRSF016481">
    <property type="entry name" value="Pilus_assembly_PilP"/>
    <property type="match status" value="1"/>
</dbReference>
<dbReference type="AlphaFoldDB" id="A0A8D5AP26"/>
<feature type="chain" id="PRO_5034602442" evidence="2">
    <location>
        <begin position="21"/>
        <end position="175"/>
    </location>
</feature>
<protein>
    <submittedName>
        <fullName evidence="3">Pilus assembly protein PilP</fullName>
    </submittedName>
</protein>
<gene>
    <name evidence="3" type="primary">pilP</name>
    <name evidence="3" type="ORF">MoryE10_32660</name>
</gene>
<keyword evidence="2" id="KW-0732">Signal</keyword>
<accession>A0A8D5AP26</accession>
<feature type="signal peptide" evidence="2">
    <location>
        <begin position="1"/>
        <end position="20"/>
    </location>
</feature>
<organism evidence="3 4">
    <name type="scientific">Methylogaea oryzae</name>
    <dbReference type="NCBI Taxonomy" id="1295382"/>
    <lineage>
        <taxon>Bacteria</taxon>
        <taxon>Pseudomonadati</taxon>
        <taxon>Pseudomonadota</taxon>
        <taxon>Gammaproteobacteria</taxon>
        <taxon>Methylococcales</taxon>
        <taxon>Methylococcaceae</taxon>
        <taxon>Methylogaea</taxon>
    </lineage>
</organism>
<proteinExistence type="predicted"/>